<dbReference type="InterPro" id="IPR036188">
    <property type="entry name" value="FAD/NAD-bd_sf"/>
</dbReference>
<name>A0A1I3Z0Z7_9ACTN</name>
<organism evidence="9 10">
    <name type="scientific">Geodermatophilus ruber</name>
    <dbReference type="NCBI Taxonomy" id="504800"/>
    <lineage>
        <taxon>Bacteria</taxon>
        <taxon>Bacillati</taxon>
        <taxon>Actinomycetota</taxon>
        <taxon>Actinomycetes</taxon>
        <taxon>Geodermatophilales</taxon>
        <taxon>Geodermatophilaceae</taxon>
        <taxon>Geodermatophilus</taxon>
    </lineage>
</organism>
<keyword evidence="3 6" id="KW-0285">Flavoprotein</keyword>
<dbReference type="AlphaFoldDB" id="A0A1I3Z0Z7"/>
<dbReference type="PANTHER" id="PTHR11552:SF147">
    <property type="entry name" value="CHOLINE DEHYDROGENASE, MITOCHONDRIAL"/>
    <property type="match status" value="1"/>
</dbReference>
<sequence>MAEAGDWDVVVVGAGSAGAPLAARLADAGRRVLLLEAGADHARPEDFPRVLTDAAAMGAAVPGHPANWNLTGVLSEEVTFPVPRGRVVGGSSALNGTYFIRGTRADFDGWAAAGNDLWSYERVLPAFVRLEADAQYGARAGHGAAGPVPVTRRPGGHPLVEAFGAATAELGFPAEPDKNADGAPGFGPIPFNVVGGTRVNTAMAYLSPRRQLPNLTVRGDVTVRRVVVEHGRAVGVETADGVVRAGEVVLSAGAVGSPHLLLLSGIGPADRLREAGIEVVADVPGVGAEFTDHPDLYVTYRPARPLPMPRGLLPLHSVLNLTAEGSAVPGDLEVLPWLKPFSRVMLDRSAGARLGGVAEVLRRPARTLRAVRGASLHRLLDAGRRRDDLFLGVALQREDSRGQLSLVSADPAVPPRIEYRYLTEESDRRRMREVVRLAAELLRTPSLAPLVAERTGLPDDVLGDDRQLDRWIRRHLATAVHLAGTARMGPVSDHGAVVDQHLRVRGVDGLRVVDTSVMPRVTSRGPAATAVMLGERAAELMTG</sequence>
<comment type="cofactor">
    <cofactor evidence="1 5">
        <name>FAD</name>
        <dbReference type="ChEBI" id="CHEBI:57692"/>
    </cofactor>
</comment>
<dbReference type="PANTHER" id="PTHR11552">
    <property type="entry name" value="GLUCOSE-METHANOL-CHOLINE GMC OXIDOREDUCTASE"/>
    <property type="match status" value="1"/>
</dbReference>
<dbReference type="PIRSF" id="PIRSF000137">
    <property type="entry name" value="Alcohol_oxidase"/>
    <property type="match status" value="1"/>
</dbReference>
<dbReference type="Pfam" id="PF05199">
    <property type="entry name" value="GMC_oxred_C"/>
    <property type="match status" value="1"/>
</dbReference>
<dbReference type="PROSITE" id="PS00624">
    <property type="entry name" value="GMC_OXRED_2"/>
    <property type="match status" value="1"/>
</dbReference>
<dbReference type="SUPFAM" id="SSF54373">
    <property type="entry name" value="FAD-linked reductases, C-terminal domain"/>
    <property type="match status" value="1"/>
</dbReference>
<feature type="binding site" evidence="5">
    <location>
        <position position="223"/>
    </location>
    <ligand>
        <name>FAD</name>
        <dbReference type="ChEBI" id="CHEBI:57692"/>
    </ligand>
</feature>
<dbReference type="RefSeq" id="WP_245753237.1">
    <property type="nucleotide sequence ID" value="NZ_FOSW01000001.1"/>
</dbReference>
<evidence type="ECO:0000256" key="2">
    <source>
        <dbReference type="ARBA" id="ARBA00010790"/>
    </source>
</evidence>
<evidence type="ECO:0000313" key="9">
    <source>
        <dbReference type="EMBL" id="SFK37753.1"/>
    </source>
</evidence>
<dbReference type="InterPro" id="IPR000172">
    <property type="entry name" value="GMC_OxRdtase_N"/>
</dbReference>
<feature type="domain" description="Glucose-methanol-choline oxidoreductase N-terminal" evidence="8">
    <location>
        <begin position="253"/>
        <end position="267"/>
    </location>
</feature>
<dbReference type="GO" id="GO:0016614">
    <property type="term" value="F:oxidoreductase activity, acting on CH-OH group of donors"/>
    <property type="evidence" value="ECO:0007669"/>
    <property type="project" value="InterPro"/>
</dbReference>
<evidence type="ECO:0000313" key="10">
    <source>
        <dbReference type="Proteomes" id="UP000199152"/>
    </source>
</evidence>
<dbReference type="InterPro" id="IPR007867">
    <property type="entry name" value="GMC_OxRtase_C"/>
</dbReference>
<gene>
    <name evidence="9" type="ORF">SAMN04488085_101295</name>
</gene>
<dbReference type="SUPFAM" id="SSF51905">
    <property type="entry name" value="FAD/NAD(P)-binding domain"/>
    <property type="match status" value="1"/>
</dbReference>
<dbReference type="EMBL" id="FOSW01000001">
    <property type="protein sequence ID" value="SFK37753.1"/>
    <property type="molecule type" value="Genomic_DNA"/>
</dbReference>
<evidence type="ECO:0000256" key="5">
    <source>
        <dbReference type="PIRSR" id="PIRSR000137-2"/>
    </source>
</evidence>
<feature type="binding site" evidence="5">
    <location>
        <position position="87"/>
    </location>
    <ligand>
        <name>FAD</name>
        <dbReference type="ChEBI" id="CHEBI:57692"/>
    </ligand>
</feature>
<dbReference type="Proteomes" id="UP000199152">
    <property type="component" value="Unassembled WGS sequence"/>
</dbReference>
<proteinExistence type="inferred from homology"/>
<dbReference type="Pfam" id="PF00732">
    <property type="entry name" value="GMC_oxred_N"/>
    <property type="match status" value="1"/>
</dbReference>
<dbReference type="PROSITE" id="PS00623">
    <property type="entry name" value="GMC_OXRED_1"/>
    <property type="match status" value="1"/>
</dbReference>
<comment type="similarity">
    <text evidence="2 6">Belongs to the GMC oxidoreductase family.</text>
</comment>
<dbReference type="Gene3D" id="3.50.50.60">
    <property type="entry name" value="FAD/NAD(P)-binding domain"/>
    <property type="match status" value="1"/>
</dbReference>
<evidence type="ECO:0000259" key="8">
    <source>
        <dbReference type="PROSITE" id="PS00624"/>
    </source>
</evidence>
<feature type="domain" description="Glucose-methanol-choline oxidoreductase N-terminal" evidence="7">
    <location>
        <begin position="85"/>
        <end position="108"/>
    </location>
</feature>
<keyword evidence="10" id="KW-1185">Reference proteome</keyword>
<dbReference type="GO" id="GO:0050660">
    <property type="term" value="F:flavin adenine dinucleotide binding"/>
    <property type="evidence" value="ECO:0007669"/>
    <property type="project" value="InterPro"/>
</dbReference>
<dbReference type="InParanoid" id="A0A1I3Z0Z7"/>
<evidence type="ECO:0000256" key="6">
    <source>
        <dbReference type="RuleBase" id="RU003968"/>
    </source>
</evidence>
<dbReference type="STRING" id="504800.SAMN04488085_101295"/>
<dbReference type="Gene3D" id="3.30.410.40">
    <property type="match status" value="1"/>
</dbReference>
<protein>
    <submittedName>
        <fullName evidence="9">Choline dehydrogenase</fullName>
    </submittedName>
</protein>
<evidence type="ECO:0000256" key="3">
    <source>
        <dbReference type="ARBA" id="ARBA00022630"/>
    </source>
</evidence>
<dbReference type="InterPro" id="IPR012132">
    <property type="entry name" value="GMC_OxRdtase"/>
</dbReference>
<reference evidence="9 10" key="1">
    <citation type="submission" date="2016-10" db="EMBL/GenBank/DDBJ databases">
        <authorList>
            <person name="de Groot N.N."/>
        </authorList>
    </citation>
    <scope>NUCLEOTIDE SEQUENCE [LARGE SCALE GENOMIC DNA]</scope>
    <source>
        <strain evidence="9 10">DSM 45317</strain>
    </source>
</reference>
<accession>A0A1I3Z0Z7</accession>
<evidence type="ECO:0000256" key="4">
    <source>
        <dbReference type="ARBA" id="ARBA00022827"/>
    </source>
</evidence>
<keyword evidence="4 5" id="KW-0274">FAD</keyword>
<evidence type="ECO:0000256" key="1">
    <source>
        <dbReference type="ARBA" id="ARBA00001974"/>
    </source>
</evidence>
<evidence type="ECO:0000259" key="7">
    <source>
        <dbReference type="PROSITE" id="PS00623"/>
    </source>
</evidence>